<dbReference type="InterPro" id="IPR029492">
    <property type="entry name" value="DUF4435"/>
</dbReference>
<reference evidence="3" key="1">
    <citation type="submission" date="2009-08" db="EMBL/GenBank/DDBJ databases">
        <title>The complete genome of Chitinophaga pinensis DSM 2588.</title>
        <authorList>
            <consortium name="US DOE Joint Genome Institute (JGI-PGF)"/>
            <person name="Lucas S."/>
            <person name="Copeland A."/>
            <person name="Lapidus A."/>
            <person name="Glavina del Rio T."/>
            <person name="Dalin E."/>
            <person name="Tice H."/>
            <person name="Bruce D."/>
            <person name="Goodwin L."/>
            <person name="Pitluck S."/>
            <person name="Kyrpides N."/>
            <person name="Mavromatis K."/>
            <person name="Ivanova N."/>
            <person name="Mikhailova N."/>
            <person name="Sims D."/>
            <person name="Meinche L."/>
            <person name="Brettin T."/>
            <person name="Detter J.C."/>
            <person name="Han C."/>
            <person name="Larimer F."/>
            <person name="Land M."/>
            <person name="Hauser L."/>
            <person name="Markowitz V."/>
            <person name="Cheng J.-F."/>
            <person name="Hugenholtz P."/>
            <person name="Woyke T."/>
            <person name="Wu D."/>
            <person name="Spring S."/>
            <person name="Klenk H.-P."/>
            <person name="Eisen J.A."/>
        </authorList>
    </citation>
    <scope>NUCLEOTIDE SEQUENCE [LARGE SCALE GENOMIC DNA]</scope>
    <source>
        <strain evidence="3">ATCC 43595 / DSM 2588 / LMG 13176 / NBRC 15968 / NCIMB 11800 / UQM 2034</strain>
    </source>
</reference>
<dbReference type="EMBL" id="CP001699">
    <property type="protein sequence ID" value="ACU63749.1"/>
    <property type="molecule type" value="Genomic_DNA"/>
</dbReference>
<evidence type="ECO:0000313" key="3">
    <source>
        <dbReference type="Proteomes" id="UP000002215"/>
    </source>
</evidence>
<dbReference type="AlphaFoldDB" id="A0A979GAH6"/>
<dbReference type="InterPro" id="IPR051396">
    <property type="entry name" value="Bact_Antivir_Def_Nuclease"/>
</dbReference>
<dbReference type="InterPro" id="IPR003593">
    <property type="entry name" value="AAA+_ATPase"/>
</dbReference>
<dbReference type="Proteomes" id="UP000002215">
    <property type="component" value="Chromosome"/>
</dbReference>
<gene>
    <name evidence="2" type="ordered locus">Cpin_6344</name>
</gene>
<evidence type="ECO:0000259" key="1">
    <source>
        <dbReference type="SMART" id="SM00382"/>
    </source>
</evidence>
<dbReference type="Pfam" id="PF13304">
    <property type="entry name" value="AAA_21"/>
    <property type="match status" value="1"/>
</dbReference>
<accession>A0A979GAH6</accession>
<dbReference type="OrthoDB" id="9815944at2"/>
<feature type="domain" description="AAA+ ATPase" evidence="1">
    <location>
        <begin position="21"/>
        <end position="265"/>
    </location>
</feature>
<dbReference type="PANTHER" id="PTHR43581:SF4">
    <property type="entry name" value="ATP_GTP PHOSPHATASE"/>
    <property type="match status" value="1"/>
</dbReference>
<reference evidence="2 3" key="2">
    <citation type="journal article" date="2010" name="Stand. Genomic Sci.">
        <title>Complete genome sequence of Chitinophaga pinensis type strain (UQM 2034).</title>
        <authorList>
            <person name="Glavina Del Rio T."/>
            <person name="Abt B."/>
            <person name="Spring S."/>
            <person name="Lapidus A."/>
            <person name="Nolan M."/>
            <person name="Tice H."/>
            <person name="Copeland A."/>
            <person name="Cheng J.F."/>
            <person name="Chen F."/>
            <person name="Bruce D."/>
            <person name="Goodwin L."/>
            <person name="Pitluck S."/>
            <person name="Ivanova N."/>
            <person name="Mavromatis K."/>
            <person name="Mikhailova N."/>
            <person name="Pati A."/>
            <person name="Chen A."/>
            <person name="Palaniappan K."/>
            <person name="Land M."/>
            <person name="Hauser L."/>
            <person name="Chang Y.J."/>
            <person name="Jeffries C.D."/>
            <person name="Chain P."/>
            <person name="Saunders E."/>
            <person name="Detter J.C."/>
            <person name="Brettin T."/>
            <person name="Rohde M."/>
            <person name="Goker M."/>
            <person name="Bristow J."/>
            <person name="Eisen J.A."/>
            <person name="Markowitz V."/>
            <person name="Hugenholtz P."/>
            <person name="Kyrpides N.C."/>
            <person name="Klenk H.P."/>
            <person name="Lucas S."/>
        </authorList>
    </citation>
    <scope>NUCLEOTIDE SEQUENCE [LARGE SCALE GENOMIC DNA]</scope>
    <source>
        <strain evidence="3">ATCC 43595 / DSM 2588 / LMG 13176 / NBRC 15968 / NCIMB 11800 / UQM 2034</strain>
    </source>
</reference>
<protein>
    <submittedName>
        <fullName evidence="2">AAA ATPase</fullName>
    </submittedName>
</protein>
<name>A0A979GAH6_CHIPD</name>
<dbReference type="InterPro" id="IPR027417">
    <property type="entry name" value="P-loop_NTPase"/>
</dbReference>
<sequence length="537" mass="59923">MPFSLPIPQSDNPNFVVNLSVGEILYVLGPNGVGKSRLMQLFYAHFPNTTLRISAHRQNWFTNSSVSITAASRLSSLGAQRNQDISVDSAWTEYQPEVRINIALYDLVAAENNRARIIAKAFEEGNLDEAAKFKEELQPPVKTINELLRLSNLPIVISILEDGQIVASKSGGPSYAINKLSDGERNALIIIASVLTAQKESLILIDEPERHLHHSISSPLLSLLIAKRPDCAFIVSTHDIMLPINSDNANIMLIRGCEFQGDSVRAWDADILPSNTTIDEQTKEDILGSRRKMLFIEGTSQSLDTPLYSLVFPEVSIVPKESCRDVEKFVTAIRQEENIHWVKAFGIIDGDGRMQADIDQLKTQGVYALPFYSVEAIYYHPEIQRRIAERQAAMLAGDPAIYLKQAETTALDAVRAQIRHLSQRISERAVREEIFKNLPTRATIVAAIPVVINIDVVTAIQDEETRLNDFLAANDLLSILKRYPIRETGAINAIVRSLQFTSRANYESAVIKLLGENEEALNFVKSLFDTLPTDIHR</sequence>
<dbReference type="InterPro" id="IPR003959">
    <property type="entry name" value="ATPase_AAA_core"/>
</dbReference>
<dbReference type="GO" id="GO:0016887">
    <property type="term" value="F:ATP hydrolysis activity"/>
    <property type="evidence" value="ECO:0007669"/>
    <property type="project" value="InterPro"/>
</dbReference>
<evidence type="ECO:0000313" key="2">
    <source>
        <dbReference type="EMBL" id="ACU63749.1"/>
    </source>
</evidence>
<organism evidence="2 3">
    <name type="scientific">Chitinophaga pinensis (strain ATCC 43595 / DSM 2588 / LMG 13176 / NBRC 15968 / NCIMB 11800 / UQM 2034)</name>
    <dbReference type="NCBI Taxonomy" id="485918"/>
    <lineage>
        <taxon>Bacteria</taxon>
        <taxon>Pseudomonadati</taxon>
        <taxon>Bacteroidota</taxon>
        <taxon>Chitinophagia</taxon>
        <taxon>Chitinophagales</taxon>
        <taxon>Chitinophagaceae</taxon>
        <taxon>Chitinophaga</taxon>
    </lineage>
</organism>
<dbReference type="PANTHER" id="PTHR43581">
    <property type="entry name" value="ATP/GTP PHOSPHATASE"/>
    <property type="match status" value="1"/>
</dbReference>
<proteinExistence type="predicted"/>
<dbReference type="GO" id="GO:0005524">
    <property type="term" value="F:ATP binding"/>
    <property type="evidence" value="ECO:0007669"/>
    <property type="project" value="InterPro"/>
</dbReference>
<dbReference type="SUPFAM" id="SSF52540">
    <property type="entry name" value="P-loop containing nucleoside triphosphate hydrolases"/>
    <property type="match status" value="1"/>
</dbReference>
<dbReference type="Gene3D" id="3.40.50.300">
    <property type="entry name" value="P-loop containing nucleotide triphosphate hydrolases"/>
    <property type="match status" value="1"/>
</dbReference>
<dbReference type="SMART" id="SM00382">
    <property type="entry name" value="AAA"/>
    <property type="match status" value="1"/>
</dbReference>
<dbReference type="KEGG" id="cpi:Cpin_6344"/>
<dbReference type="Pfam" id="PF14491">
    <property type="entry name" value="DUF4435"/>
    <property type="match status" value="1"/>
</dbReference>